<comment type="caution">
    <text evidence="2">The sequence shown here is derived from an EMBL/GenBank/DDBJ whole genome shotgun (WGS) entry which is preliminary data.</text>
</comment>
<dbReference type="GeneID" id="85409822"/>
<dbReference type="RefSeq" id="XP_060379830.1">
    <property type="nucleotide sequence ID" value="XM_060525584.1"/>
</dbReference>
<evidence type="ECO:0000313" key="3">
    <source>
        <dbReference type="Proteomes" id="UP001227543"/>
    </source>
</evidence>
<feature type="compositionally biased region" description="Polar residues" evidence="1">
    <location>
        <begin position="36"/>
        <end position="49"/>
    </location>
</feature>
<protein>
    <submittedName>
        <fullName evidence="2">Uncharacterized protein</fullName>
    </submittedName>
</protein>
<reference evidence="2 3" key="1">
    <citation type="submission" date="2016-10" db="EMBL/GenBank/DDBJ databases">
        <title>The genome sequence of Colletotrichum fioriniae PJ7.</title>
        <authorList>
            <person name="Baroncelli R."/>
        </authorList>
    </citation>
    <scope>NUCLEOTIDE SEQUENCE [LARGE SCALE GENOMIC DNA]</scope>
    <source>
        <strain evidence="2 3">Tom-12</strain>
    </source>
</reference>
<gene>
    <name evidence="2" type="ORF">CTAM01_09565</name>
</gene>
<name>A0ABQ9R383_9PEZI</name>
<proteinExistence type="predicted"/>
<feature type="region of interest" description="Disordered" evidence="1">
    <location>
        <begin position="1"/>
        <end position="20"/>
    </location>
</feature>
<keyword evidence="3" id="KW-1185">Reference proteome</keyword>
<evidence type="ECO:0000256" key="1">
    <source>
        <dbReference type="SAM" id="MobiDB-lite"/>
    </source>
</evidence>
<evidence type="ECO:0000313" key="2">
    <source>
        <dbReference type="EMBL" id="KAK1493157.1"/>
    </source>
</evidence>
<feature type="region of interest" description="Disordered" evidence="1">
    <location>
        <begin position="30"/>
        <end position="49"/>
    </location>
</feature>
<dbReference type="EMBL" id="MLFU01000038">
    <property type="protein sequence ID" value="KAK1493157.1"/>
    <property type="molecule type" value="Genomic_DNA"/>
</dbReference>
<organism evidence="2 3">
    <name type="scientific">Colletotrichum tamarilloi</name>
    <dbReference type="NCBI Taxonomy" id="1209934"/>
    <lineage>
        <taxon>Eukaryota</taxon>
        <taxon>Fungi</taxon>
        <taxon>Dikarya</taxon>
        <taxon>Ascomycota</taxon>
        <taxon>Pezizomycotina</taxon>
        <taxon>Sordariomycetes</taxon>
        <taxon>Hypocreomycetidae</taxon>
        <taxon>Glomerellales</taxon>
        <taxon>Glomerellaceae</taxon>
        <taxon>Colletotrichum</taxon>
        <taxon>Colletotrichum acutatum species complex</taxon>
    </lineage>
</organism>
<sequence>MRSPARNLTPAPDSQPPPNLTEWVVASVSVARRPPRQTTAMNPLTLTVD</sequence>
<accession>A0ABQ9R383</accession>
<dbReference type="Proteomes" id="UP001227543">
    <property type="component" value="Unassembled WGS sequence"/>
</dbReference>